<accession>A0A5S9MNH1</accession>
<protein>
    <submittedName>
        <fullName evidence="3">RGS domain-containing protein</fullName>
    </submittedName>
</protein>
<dbReference type="Proteomes" id="UP000001940">
    <property type="component" value="Chromosome II"/>
</dbReference>
<name>A0A5S9MNH1_CAEEL</name>
<dbReference type="SMR" id="A0A5S9MNH1"/>
<dbReference type="AGR" id="WB:WBGene00004347"/>
<dbReference type="Reactome" id="R-CEL-418594">
    <property type="pathway name" value="G alpha (i) signalling events"/>
</dbReference>
<dbReference type="InterPro" id="IPR044926">
    <property type="entry name" value="RGS_subdomain_2"/>
</dbReference>
<dbReference type="EMBL" id="BX284602">
    <property type="protein sequence ID" value="CAA0059174.1"/>
    <property type="molecule type" value="Genomic_DNA"/>
</dbReference>
<dbReference type="PROSITE" id="PS50132">
    <property type="entry name" value="RGS"/>
    <property type="match status" value="1"/>
</dbReference>
<dbReference type="PANTHER" id="PTHR10845:SF254">
    <property type="entry name" value="RGS DOMAIN-CONTAINING PROTEIN-RELATED"/>
    <property type="match status" value="1"/>
</dbReference>
<dbReference type="CTD" id="189666"/>
<evidence type="ECO:0000313" key="5">
    <source>
        <dbReference type="WormBase" id="Y38E10A.21d"/>
    </source>
</evidence>
<dbReference type="OrthoDB" id="196547at2759"/>
<evidence type="ECO:0000256" key="1">
    <source>
        <dbReference type="SAM" id="MobiDB-lite"/>
    </source>
</evidence>
<feature type="compositionally biased region" description="Low complexity" evidence="1">
    <location>
        <begin position="21"/>
        <end position="32"/>
    </location>
</feature>
<dbReference type="WormBase" id="Y38E10A.21d">
    <property type="protein sequence ID" value="CE53887"/>
    <property type="gene ID" value="WBGene00004347"/>
    <property type="gene designation" value="rgs-4"/>
</dbReference>
<dbReference type="FunCoup" id="A0A5S9MNH1">
    <property type="interactions" value="8"/>
</dbReference>
<dbReference type="InterPro" id="IPR016137">
    <property type="entry name" value="RGS"/>
</dbReference>
<dbReference type="SUPFAM" id="SSF48097">
    <property type="entry name" value="Regulator of G-protein signaling, RGS"/>
    <property type="match status" value="1"/>
</dbReference>
<reference evidence="3 4" key="1">
    <citation type="journal article" date="1998" name="Science">
        <title>Genome sequence of the nematode C. elegans: a platform for investigating biology.</title>
        <authorList>
            <consortium name="The C. elegans sequencing consortium"/>
            <person name="Sulson J.E."/>
            <person name="Waterston R."/>
        </authorList>
    </citation>
    <scope>NUCLEOTIDE SEQUENCE [LARGE SCALE GENOMIC DNA]</scope>
    <source>
        <strain evidence="3 4">Bristol N2</strain>
    </source>
</reference>
<keyword evidence="6" id="KW-1267">Proteomics identification</keyword>
<sequence length="308" mass="35030">MSSVTRLGEEMNKKISISECKNPPSKKNSTSSGGVLTYSKVADLQGDETPPRKKSSLKENIAAAFRSPVFLIRREATKARWEQVRERLKLSRVKISMRDRKRKASKSRERRRRSNENQSNGNGSTPPTSANNMNMISPNQVPPSPRLSPNEWQFAFDHVIYDVDGRAQFTKFLQSEYSEENILFWWAVEELKAVGVSEGRTKFESTVQEMYDTFIAAESPLAINIDHDTRTDIIALVEGKEPSTFPENIYERAQAHVYRLMEKDCFSRFVHTNAYKDVAKKLSLPQTFRFNCIRLQPGGPTAQAAATN</sequence>
<evidence type="ECO:0000259" key="2">
    <source>
        <dbReference type="PROSITE" id="PS50132"/>
    </source>
</evidence>
<proteinExistence type="evidence at protein level"/>
<dbReference type="Reactome" id="R-CEL-416476">
    <property type="pathway name" value="G alpha (q) signalling events"/>
</dbReference>
<dbReference type="ExpressionAtlas" id="A0A5S9MNH1">
    <property type="expression patterns" value="baseline and differential"/>
</dbReference>
<dbReference type="Pfam" id="PF00615">
    <property type="entry name" value="RGS"/>
    <property type="match status" value="1"/>
</dbReference>
<evidence type="ECO:0007829" key="6">
    <source>
        <dbReference type="PeptideAtlas" id="A0A5S9MNH1"/>
    </source>
</evidence>
<evidence type="ECO:0000313" key="3">
    <source>
        <dbReference type="EMBL" id="CAA0059174.1"/>
    </source>
</evidence>
<keyword evidence="4" id="KW-1185">Reference proteome</keyword>
<dbReference type="Gene3D" id="1.10.167.10">
    <property type="entry name" value="Regulator of G-protein Signalling 4, domain 2"/>
    <property type="match status" value="1"/>
</dbReference>
<dbReference type="SMART" id="SM00315">
    <property type="entry name" value="RGS"/>
    <property type="match status" value="1"/>
</dbReference>
<dbReference type="AlphaFoldDB" id="A0A5S9MNH1"/>
<dbReference type="PRINTS" id="PR01301">
    <property type="entry name" value="RGSPROTEIN"/>
</dbReference>
<dbReference type="RefSeq" id="NP_001364555.1">
    <property type="nucleotide sequence ID" value="NM_001377886.2"/>
</dbReference>
<evidence type="ECO:0000313" key="4">
    <source>
        <dbReference type="Proteomes" id="UP000001940"/>
    </source>
</evidence>
<feature type="region of interest" description="Disordered" evidence="1">
    <location>
        <begin position="1"/>
        <end position="59"/>
    </location>
</feature>
<feature type="compositionally biased region" description="Polar residues" evidence="1">
    <location>
        <begin position="116"/>
        <end position="139"/>
    </location>
</feature>
<dbReference type="GeneID" id="189666"/>
<dbReference type="InterPro" id="IPR036305">
    <property type="entry name" value="RGS_sf"/>
</dbReference>
<gene>
    <name evidence="3 5" type="primary">rgs-4</name>
    <name evidence="3" type="ORF">CELE_Y38E10A.21</name>
    <name evidence="5" type="ORF">Y38E10A.21</name>
</gene>
<dbReference type="PANTHER" id="PTHR10845">
    <property type="entry name" value="REGULATOR OF G PROTEIN SIGNALING"/>
    <property type="match status" value="1"/>
</dbReference>
<organism evidence="3 4">
    <name type="scientific">Caenorhabditis elegans</name>
    <dbReference type="NCBI Taxonomy" id="6239"/>
    <lineage>
        <taxon>Eukaryota</taxon>
        <taxon>Metazoa</taxon>
        <taxon>Ecdysozoa</taxon>
        <taxon>Nematoda</taxon>
        <taxon>Chromadorea</taxon>
        <taxon>Rhabditida</taxon>
        <taxon>Rhabditina</taxon>
        <taxon>Rhabditomorpha</taxon>
        <taxon>Rhabditoidea</taxon>
        <taxon>Rhabditidae</taxon>
        <taxon>Peloderinae</taxon>
        <taxon>Caenorhabditis</taxon>
    </lineage>
</organism>
<feature type="domain" description="RGS" evidence="2">
    <location>
        <begin position="155"/>
        <end position="279"/>
    </location>
</feature>
<dbReference type="InParanoid" id="A0A5S9MNH1"/>
<dbReference type="Reactome" id="R-CEL-418597">
    <property type="pathway name" value="G alpha (z) signalling events"/>
</dbReference>
<feature type="compositionally biased region" description="Basic residues" evidence="1">
    <location>
        <begin position="99"/>
        <end position="113"/>
    </location>
</feature>
<feature type="region of interest" description="Disordered" evidence="1">
    <location>
        <begin position="95"/>
        <end position="148"/>
    </location>
</feature>